<protein>
    <submittedName>
        <fullName evidence="1">Uncharacterized protein</fullName>
    </submittedName>
</protein>
<name>A0A7W9EIB9_9SPHN</name>
<proteinExistence type="predicted"/>
<evidence type="ECO:0000313" key="2">
    <source>
        <dbReference type="Proteomes" id="UP000557739"/>
    </source>
</evidence>
<dbReference type="RefSeq" id="WP_184028529.1">
    <property type="nucleotide sequence ID" value="NZ_JACIJJ010000003.1"/>
</dbReference>
<sequence length="71" mass="7432">MRTILVALGLAALILAGLMVTGMVSIDQTRPAVVQAPKFKADVGKVELGTTNKTVEVPTLQVEKADGAKQQ</sequence>
<accession>A0A7W9EIB9</accession>
<dbReference type="Proteomes" id="UP000557739">
    <property type="component" value="Unassembled WGS sequence"/>
</dbReference>
<keyword evidence="2" id="KW-1185">Reference proteome</keyword>
<dbReference type="EMBL" id="JACIJJ010000003">
    <property type="protein sequence ID" value="MBB5699013.1"/>
    <property type="molecule type" value="Genomic_DNA"/>
</dbReference>
<evidence type="ECO:0000313" key="1">
    <source>
        <dbReference type="EMBL" id="MBB5699013.1"/>
    </source>
</evidence>
<organism evidence="1 2">
    <name type="scientific">Sphingomonas yantingensis</name>
    <dbReference type="NCBI Taxonomy" id="1241761"/>
    <lineage>
        <taxon>Bacteria</taxon>
        <taxon>Pseudomonadati</taxon>
        <taxon>Pseudomonadota</taxon>
        <taxon>Alphaproteobacteria</taxon>
        <taxon>Sphingomonadales</taxon>
        <taxon>Sphingomonadaceae</taxon>
        <taxon>Sphingomonas</taxon>
    </lineage>
</organism>
<gene>
    <name evidence="1" type="ORF">FHR19_002368</name>
</gene>
<reference evidence="1 2" key="1">
    <citation type="submission" date="2020-08" db="EMBL/GenBank/DDBJ databases">
        <title>Genomic Encyclopedia of Type Strains, Phase IV (KMG-IV): sequencing the most valuable type-strain genomes for metagenomic binning, comparative biology and taxonomic classification.</title>
        <authorList>
            <person name="Goeker M."/>
        </authorList>
    </citation>
    <scope>NUCLEOTIDE SEQUENCE [LARGE SCALE GENOMIC DNA]</scope>
    <source>
        <strain evidence="1 2">DSM 27244</strain>
    </source>
</reference>
<comment type="caution">
    <text evidence="1">The sequence shown here is derived from an EMBL/GenBank/DDBJ whole genome shotgun (WGS) entry which is preliminary data.</text>
</comment>
<dbReference type="AlphaFoldDB" id="A0A7W9EIB9"/>